<comment type="caution">
    <text evidence="2">The sequence shown here is derived from an EMBL/GenBank/DDBJ whole genome shotgun (WGS) entry which is preliminary data.</text>
</comment>
<protein>
    <submittedName>
        <fullName evidence="2">Uncharacterized protein</fullName>
    </submittedName>
</protein>
<feature type="region of interest" description="Disordered" evidence="1">
    <location>
        <begin position="57"/>
        <end position="78"/>
    </location>
</feature>
<organism evidence="2 3">
    <name type="scientific">Vespula vulgaris</name>
    <name type="common">Yellow jacket</name>
    <name type="synonym">Wasp</name>
    <dbReference type="NCBI Taxonomy" id="7454"/>
    <lineage>
        <taxon>Eukaryota</taxon>
        <taxon>Metazoa</taxon>
        <taxon>Ecdysozoa</taxon>
        <taxon>Arthropoda</taxon>
        <taxon>Hexapoda</taxon>
        <taxon>Insecta</taxon>
        <taxon>Pterygota</taxon>
        <taxon>Neoptera</taxon>
        <taxon>Endopterygota</taxon>
        <taxon>Hymenoptera</taxon>
        <taxon>Apocrita</taxon>
        <taxon>Aculeata</taxon>
        <taxon>Vespoidea</taxon>
        <taxon>Vespidae</taxon>
        <taxon>Vespinae</taxon>
        <taxon>Vespula</taxon>
    </lineage>
</organism>
<accession>A0A834NHB0</accession>
<dbReference type="EMBL" id="JACSEA010000002">
    <property type="protein sequence ID" value="KAF7407869.1"/>
    <property type="molecule type" value="Genomic_DNA"/>
</dbReference>
<evidence type="ECO:0000256" key="1">
    <source>
        <dbReference type="SAM" id="MobiDB-lite"/>
    </source>
</evidence>
<evidence type="ECO:0000313" key="2">
    <source>
        <dbReference type="EMBL" id="KAF7407869.1"/>
    </source>
</evidence>
<dbReference type="AlphaFoldDB" id="A0A834NHB0"/>
<keyword evidence="3" id="KW-1185">Reference proteome</keyword>
<sequence length="155" mass="17315">MTRRSGGRRIAWTIERSKSRVSGREEEAETRKERVENEWPRWPDKWACVGAGEILMDPNREGGRKRRRGGDGSTFNLGESTRSAYVLLLPIFYHSSVRASGSENYVEAGKSAGAKSTESNPFTCHYGVTLSAGCDVTEKNNWRPFGRESGLEAAR</sequence>
<proteinExistence type="predicted"/>
<gene>
    <name evidence="2" type="ORF">HZH66_002406</name>
</gene>
<name>A0A834NHB0_VESVU</name>
<dbReference type="Proteomes" id="UP000614350">
    <property type="component" value="Unassembled WGS sequence"/>
</dbReference>
<evidence type="ECO:0000313" key="3">
    <source>
        <dbReference type="Proteomes" id="UP000614350"/>
    </source>
</evidence>
<reference evidence="2" key="1">
    <citation type="journal article" date="2020" name="G3 (Bethesda)">
        <title>High-Quality Assemblies for Three Invasive Social Wasps from the &lt;i&gt;Vespula&lt;/i&gt; Genus.</title>
        <authorList>
            <person name="Harrop T.W.R."/>
            <person name="Guhlin J."/>
            <person name="McLaughlin G.M."/>
            <person name="Permina E."/>
            <person name="Stockwell P."/>
            <person name="Gilligan J."/>
            <person name="Le Lec M.F."/>
            <person name="Gruber M.A.M."/>
            <person name="Quinn O."/>
            <person name="Lovegrove M."/>
            <person name="Duncan E.J."/>
            <person name="Remnant E.J."/>
            <person name="Van Eeckhoven J."/>
            <person name="Graham B."/>
            <person name="Knapp R.A."/>
            <person name="Langford K.W."/>
            <person name="Kronenberg Z."/>
            <person name="Press M.O."/>
            <person name="Eacker S.M."/>
            <person name="Wilson-Rankin E.E."/>
            <person name="Purcell J."/>
            <person name="Lester P.J."/>
            <person name="Dearden P.K."/>
        </authorList>
    </citation>
    <scope>NUCLEOTIDE SEQUENCE</scope>
    <source>
        <strain evidence="2">Marl-1</strain>
    </source>
</reference>
<feature type="region of interest" description="Disordered" evidence="1">
    <location>
        <begin position="17"/>
        <end position="36"/>
    </location>
</feature>